<dbReference type="PANTHER" id="PTHR18921">
    <property type="entry name" value="MYOSIN HEAVY CHAIN - RELATED"/>
    <property type="match status" value="1"/>
</dbReference>
<feature type="region of interest" description="Disordered" evidence="5">
    <location>
        <begin position="231"/>
        <end position="264"/>
    </location>
</feature>
<dbReference type="InterPro" id="IPR000237">
    <property type="entry name" value="GRIP_dom"/>
</dbReference>
<feature type="coiled-coil region" evidence="4">
    <location>
        <begin position="34"/>
        <end position="61"/>
    </location>
</feature>
<evidence type="ECO:0000256" key="2">
    <source>
        <dbReference type="ARBA" id="ARBA00023034"/>
    </source>
</evidence>
<dbReference type="GeneID" id="411348"/>
<feature type="coiled-coil region" evidence="4">
    <location>
        <begin position="276"/>
        <end position="363"/>
    </location>
</feature>
<dbReference type="GO" id="GO:0007030">
    <property type="term" value="P:Golgi organization"/>
    <property type="evidence" value="ECO:0007669"/>
    <property type="project" value="TreeGrafter"/>
</dbReference>
<evidence type="ECO:0000313" key="8">
    <source>
        <dbReference type="Proteomes" id="UP000005203"/>
    </source>
</evidence>
<feature type="coiled-coil region" evidence="4">
    <location>
        <begin position="509"/>
        <end position="536"/>
    </location>
</feature>
<dbReference type="PROSITE" id="PS50913">
    <property type="entry name" value="GRIP"/>
    <property type="match status" value="1"/>
</dbReference>
<evidence type="ECO:0000256" key="4">
    <source>
        <dbReference type="SAM" id="Coils"/>
    </source>
</evidence>
<feature type="region of interest" description="Disordered" evidence="5">
    <location>
        <begin position="551"/>
        <end position="571"/>
    </location>
</feature>
<gene>
    <name evidence="9" type="primary">LOC411348</name>
</gene>
<dbReference type="GO" id="GO:0031267">
    <property type="term" value="F:small GTPase binding"/>
    <property type="evidence" value="ECO:0007669"/>
    <property type="project" value="TreeGrafter"/>
</dbReference>
<evidence type="ECO:0000313" key="7">
    <source>
        <dbReference type="EnsemblMetazoa" id="XP_394822"/>
    </source>
</evidence>
<protein>
    <submittedName>
        <fullName evidence="9">Thyroid receptor-interacting protein 11 isoform X1</fullName>
    </submittedName>
</protein>
<organism evidence="7">
    <name type="scientific">Apis mellifera</name>
    <name type="common">Honeybee</name>
    <dbReference type="NCBI Taxonomy" id="7460"/>
    <lineage>
        <taxon>Eukaryota</taxon>
        <taxon>Metazoa</taxon>
        <taxon>Ecdysozoa</taxon>
        <taxon>Arthropoda</taxon>
        <taxon>Hexapoda</taxon>
        <taxon>Insecta</taxon>
        <taxon>Pterygota</taxon>
        <taxon>Neoptera</taxon>
        <taxon>Endopterygota</taxon>
        <taxon>Hymenoptera</taxon>
        <taxon>Apocrita</taxon>
        <taxon>Aculeata</taxon>
        <taxon>Apoidea</taxon>
        <taxon>Anthophila</taxon>
        <taxon>Apidae</taxon>
        <taxon>Apis</taxon>
    </lineage>
</organism>
<dbReference type="EnsemblMetazoa" id="XM_394822">
    <property type="protein sequence ID" value="XP_394822"/>
    <property type="gene ID" value="LOC411348"/>
</dbReference>
<evidence type="ECO:0000256" key="3">
    <source>
        <dbReference type="ARBA" id="ARBA00023054"/>
    </source>
</evidence>
<evidence type="ECO:0000256" key="1">
    <source>
        <dbReference type="ARBA" id="ARBA00004555"/>
    </source>
</evidence>
<dbReference type="Proteomes" id="UP000005203">
    <property type="component" value="Linkage group LG2"/>
</dbReference>
<dbReference type="Gene3D" id="1.10.287.1490">
    <property type="match status" value="1"/>
</dbReference>
<feature type="coiled-coil region" evidence="4">
    <location>
        <begin position="1310"/>
        <end position="1382"/>
    </location>
</feature>
<sequence>MAWFGDGLPSLSNLKGQLTNFTKEVLSEGIVEEIDERSKALKEANQKCIELQEILNSKDAEISLLRRQNCELQKAVVELNAKPKESNDNNQDDEGEVFFWDPPSAKNRNSKNQNHVRQLQEQLVQATMKIRDLEAEVKRIQKVNNSSLKDELTDGHQKAEFLRAKQDMVNRIIQMEEKSREAERNTKRMQSDETALINDFRTVLSKLNSLEKLDLVRGALKALETENEKYSEANKQEKSDFDEKFKRPSTVTHESVPLKPNFSVNSENHVRHDGFIEASSNREMELYKKIEELQEENKRLFTSVEELDQQHEESIEKLLSLKEEVEKKHQCLQNAYEQLYVDYNQAQDKVVQLEGKLKESSTSMRTETVPCFVQTNSLEYVDKCIQTRNDRERTEESEGTIEARDKRIDLSELTKRVKDILKSSFVEIEPDESIFETLAKEYIDVKWKKDVVEKWVSELNRELKGIVEMKDDLQMECNIKQTHIDTLLQEIEDLKLNLPPIPEANEERVVSLESEIESLNEEVKHLQAENSVLRKKNSLRKKNAVIRGVGPNETRLKGQGGAATASQARKQGKLENIPEDIEDTFNTMESLNRKLNVTLDENDELRRKIDLLEGTEKEMREQLRMSLDRCKDLDENIELIEELKRDLENTRRELRTCTSNGRQLENTLAEIRGEKDEIQKENEELSRRNEQLEMEISQWRESNSEAGGNDTLRDLQERLNRTDREKDDLEYDILNMRKELDEAFNRIDGKEDCIVRLSQENESLTKEKNSLLEQLTAIQDDSNDKIDLVSTEKSLLEQEMSELKERATSKEKMLSEIREELREAEERYAKLESDYFSMNKTAEKFQLENENLQNEIKKHEELKNNEFEINKLTEKLSSMQSDHAQLMNEVETLRLRERELAKLQENFATVTEESKTLKSEYEAIRDNYKKLEYDVACLQEEKKELLNRINENAYDNEKQQIAACLEEERRQNDALKNENSKLIAEITDVRKKMQDTIEGYKESIDMGKQTIESLSHLIKEKDEEINDLKNALHLAKNSEETSDHFSTVKNERDELVKLVTVKHNESLQYHGEIQRLTQLLNEQTSQIQSLLAEKDIHLSDLKEKDAQLLWTNNELQAVQQRLRNAEDSSNGAATCGIVEHSKQTSEIEILSEKCNALEAALIQEQSNNRMLQNQLGESQSKEANAAKELERLRSHLVEMESNYTEDALLAEEGRKELEAKLQQAEEKLKTSSNAYTSANIRANQQVETLQQQMVLIVQQRDDIQNKLSVAEDKILSQTASLTNLQIVLEQFQQDKEKDIIAATERIQSKLNESYKKREELTNDVTNLKEQLAEAKECLQAASRLSEQLDKKTERIEQLSQEVDRLTNLVNTADQRIEEAKQSGEGKVDKTLIKNLLLGYLSSSAADKSSVLRVFSTILDFNETEKDKAGLNNTIGQNSWFSRLNSGSTVPNKNQEASLSAAFIRFLENESKPKPQLPALPIQTPPLPRPGHSRQHSTSSTQSTSLLSNVNLPTFPDFIPARNTGSILKEVLKDS</sequence>
<dbReference type="GO" id="GO:0005794">
    <property type="term" value="C:Golgi apparatus"/>
    <property type="evidence" value="ECO:0007669"/>
    <property type="project" value="UniProtKB-SubCell"/>
</dbReference>
<proteinExistence type="predicted"/>
<name>A0A7M7R507_APIME</name>
<accession>A0A8B9AXP3</accession>
<reference evidence="7" key="1">
    <citation type="submission" date="2021-01" db="UniProtKB">
        <authorList>
            <consortium name="EnsemblMetazoa"/>
        </authorList>
    </citation>
    <scope>IDENTIFICATION</scope>
    <source>
        <strain evidence="7">DH4</strain>
    </source>
</reference>
<keyword evidence="3 4" id="KW-0175">Coiled coil</keyword>
<dbReference type="OrthoDB" id="425925at2759"/>
<accession>A0A7M7R507</accession>
<evidence type="ECO:0000313" key="9">
    <source>
        <dbReference type="RefSeq" id="XP_394822.5"/>
    </source>
</evidence>
<reference evidence="9" key="2">
    <citation type="submission" date="2025-04" db="UniProtKB">
        <authorList>
            <consortium name="RefSeq"/>
        </authorList>
    </citation>
    <scope>IDENTIFICATION</scope>
    <source>
        <strain evidence="9">DH4</strain>
        <tissue evidence="9">Whole body</tissue>
    </source>
</reference>
<keyword evidence="9" id="KW-0675">Receptor</keyword>
<dbReference type="PANTHER" id="PTHR18921:SF2">
    <property type="entry name" value="THYROID RECEPTOR-INTERACTING PROTEIN 11"/>
    <property type="match status" value="1"/>
</dbReference>
<feature type="region of interest" description="Disordered" evidence="5">
    <location>
        <begin position="1472"/>
        <end position="1507"/>
    </location>
</feature>
<feature type="compositionally biased region" description="Pro residues" evidence="5">
    <location>
        <begin position="1474"/>
        <end position="1488"/>
    </location>
</feature>
<feature type="coiled-coil region" evidence="4">
    <location>
        <begin position="588"/>
        <end position="1038"/>
    </location>
</feature>
<keyword evidence="2" id="KW-0333">Golgi apparatus</keyword>
<feature type="coiled-coil region" evidence="4">
    <location>
        <begin position="1073"/>
        <end position="1266"/>
    </location>
</feature>
<evidence type="ECO:0000256" key="5">
    <source>
        <dbReference type="SAM" id="MobiDB-lite"/>
    </source>
</evidence>
<dbReference type="RefSeq" id="XP_394822.5">
    <property type="nucleotide sequence ID" value="XM_394822.7"/>
</dbReference>
<evidence type="ECO:0000259" key="6">
    <source>
        <dbReference type="PROSITE" id="PS50913"/>
    </source>
</evidence>
<feature type="domain" description="GRIP" evidence="6">
    <location>
        <begin position="1382"/>
        <end position="1431"/>
    </location>
</feature>
<keyword evidence="8" id="KW-1185">Reference proteome</keyword>
<feature type="compositionally biased region" description="Low complexity" evidence="5">
    <location>
        <begin position="1495"/>
        <end position="1507"/>
    </location>
</feature>
<dbReference type="GO" id="GO:0006888">
    <property type="term" value="P:endoplasmic reticulum to Golgi vesicle-mediated transport"/>
    <property type="evidence" value="ECO:0007669"/>
    <property type="project" value="TreeGrafter"/>
</dbReference>
<feature type="compositionally biased region" description="Basic and acidic residues" evidence="5">
    <location>
        <begin position="231"/>
        <end position="246"/>
    </location>
</feature>
<comment type="subcellular location">
    <subcellularLocation>
        <location evidence="1">Golgi apparatus</location>
    </subcellularLocation>
</comment>